<protein>
    <recommendedName>
        <fullName evidence="3">Methyltransferase type 11 domain-containing protein</fullName>
    </recommendedName>
</protein>
<name>A0A2P4QRB7_RHIID</name>
<comment type="caution">
    <text evidence="1">The sequence shown here is derived from an EMBL/GenBank/DDBJ whole genome shotgun (WGS) entry which is preliminary data.</text>
</comment>
<dbReference type="InterPro" id="IPR029063">
    <property type="entry name" value="SAM-dependent_MTases_sf"/>
</dbReference>
<evidence type="ECO:0000313" key="1">
    <source>
        <dbReference type="EMBL" id="POG80199.1"/>
    </source>
</evidence>
<evidence type="ECO:0008006" key="3">
    <source>
        <dbReference type="Google" id="ProtNLM"/>
    </source>
</evidence>
<dbReference type="Proteomes" id="UP000018888">
    <property type="component" value="Unassembled WGS sequence"/>
</dbReference>
<reference evidence="1 2" key="2">
    <citation type="journal article" date="2018" name="New Phytol.">
        <title>High intraspecific genome diversity in the model arbuscular mycorrhizal symbiont Rhizophagus irregularis.</title>
        <authorList>
            <person name="Chen E.C.H."/>
            <person name="Morin E."/>
            <person name="Beaudet D."/>
            <person name="Noel J."/>
            <person name="Yildirir G."/>
            <person name="Ndikumana S."/>
            <person name="Charron P."/>
            <person name="St-Onge C."/>
            <person name="Giorgi J."/>
            <person name="Kruger M."/>
            <person name="Marton T."/>
            <person name="Ropars J."/>
            <person name="Grigoriev I.V."/>
            <person name="Hainaut M."/>
            <person name="Henrissat B."/>
            <person name="Roux C."/>
            <person name="Martin F."/>
            <person name="Corradi N."/>
        </authorList>
    </citation>
    <scope>NUCLEOTIDE SEQUENCE [LARGE SCALE GENOMIC DNA]</scope>
    <source>
        <strain evidence="1 2">DAOM 197198</strain>
    </source>
</reference>
<dbReference type="SUPFAM" id="SSF53335">
    <property type="entry name" value="S-adenosyl-L-methionine-dependent methyltransferases"/>
    <property type="match status" value="1"/>
</dbReference>
<feature type="non-terminal residue" evidence="1">
    <location>
        <position position="1"/>
    </location>
</feature>
<dbReference type="AlphaFoldDB" id="A0A2P4QRB7"/>
<accession>A0A2P4QRB7</accession>
<keyword evidence="2" id="KW-1185">Reference proteome</keyword>
<gene>
    <name evidence="1" type="ORF">GLOIN_2v1519351</name>
</gene>
<dbReference type="EMBL" id="AUPC02000019">
    <property type="protein sequence ID" value="POG80199.1"/>
    <property type="molecule type" value="Genomic_DNA"/>
</dbReference>
<organism evidence="1 2">
    <name type="scientific">Rhizophagus irregularis (strain DAOM 181602 / DAOM 197198 / MUCL 43194)</name>
    <name type="common">Arbuscular mycorrhizal fungus</name>
    <name type="synonym">Glomus intraradices</name>
    <dbReference type="NCBI Taxonomy" id="747089"/>
    <lineage>
        <taxon>Eukaryota</taxon>
        <taxon>Fungi</taxon>
        <taxon>Fungi incertae sedis</taxon>
        <taxon>Mucoromycota</taxon>
        <taxon>Glomeromycotina</taxon>
        <taxon>Glomeromycetes</taxon>
        <taxon>Glomerales</taxon>
        <taxon>Glomeraceae</taxon>
        <taxon>Rhizophagus</taxon>
    </lineage>
</organism>
<dbReference type="VEuPathDB" id="FungiDB:RhiirFUN_018351"/>
<evidence type="ECO:0000313" key="2">
    <source>
        <dbReference type="Proteomes" id="UP000018888"/>
    </source>
</evidence>
<reference evidence="1 2" key="1">
    <citation type="journal article" date="2013" name="Proc. Natl. Acad. Sci. U.S.A.">
        <title>Genome of an arbuscular mycorrhizal fungus provides insight into the oldest plant symbiosis.</title>
        <authorList>
            <person name="Tisserant E."/>
            <person name="Malbreil M."/>
            <person name="Kuo A."/>
            <person name="Kohler A."/>
            <person name="Symeonidi A."/>
            <person name="Balestrini R."/>
            <person name="Charron P."/>
            <person name="Duensing N."/>
            <person name="Frei Dit Frey N."/>
            <person name="Gianinazzi-Pearson V."/>
            <person name="Gilbert L.B."/>
            <person name="Handa Y."/>
            <person name="Herr J.R."/>
            <person name="Hijri M."/>
            <person name="Koul R."/>
            <person name="Kawaguchi M."/>
            <person name="Krajinski F."/>
            <person name="Lammers P.J."/>
            <person name="Masclaux F.G."/>
            <person name="Murat C."/>
            <person name="Morin E."/>
            <person name="Ndikumana S."/>
            <person name="Pagni M."/>
            <person name="Petitpierre D."/>
            <person name="Requena N."/>
            <person name="Rosikiewicz P."/>
            <person name="Riley R."/>
            <person name="Saito K."/>
            <person name="San Clemente H."/>
            <person name="Shapiro H."/>
            <person name="van Tuinen D."/>
            <person name="Becard G."/>
            <person name="Bonfante P."/>
            <person name="Paszkowski U."/>
            <person name="Shachar-Hill Y.Y."/>
            <person name="Tuskan G.A."/>
            <person name="Young P.W."/>
            <person name="Sanders I.R."/>
            <person name="Henrissat B."/>
            <person name="Rensing S.A."/>
            <person name="Grigoriev I.V."/>
            <person name="Corradi N."/>
            <person name="Roux C."/>
            <person name="Martin F."/>
        </authorList>
    </citation>
    <scope>NUCLEOTIDE SEQUENCE [LARGE SCALE GENOMIC DNA]</scope>
    <source>
        <strain evidence="1 2">DAOM 197198</strain>
    </source>
</reference>
<proteinExistence type="predicted"/>
<sequence>VEDKLVQGFRCRVIIAATWLLDLSNKYENSYFYGVDIKPIYPQVIKPHNLEFIEADVTSRLSFHEAHIWDFILSELVRVTKPGGCIEVAGRRNDYVGDGSIFRKLTDAIWSTYLIQNIDVKLAYNLDSKFELQPNVGEVHRIEKDFILELRTKVLNEELGISEEEHKNMVENLVDEFKLTSAECVHFRFWTKKQLLE</sequence>